<keyword evidence="7 9" id="KW-0067">ATP-binding</keyword>
<evidence type="ECO:0000256" key="4">
    <source>
        <dbReference type="ARBA" id="ARBA00022679"/>
    </source>
</evidence>
<feature type="compositionally biased region" description="Pro residues" evidence="12">
    <location>
        <begin position="728"/>
        <end position="745"/>
    </location>
</feature>
<dbReference type="EMBL" id="JALJOU010000104">
    <property type="protein sequence ID" value="KAK9821307.1"/>
    <property type="molecule type" value="Genomic_DNA"/>
</dbReference>
<feature type="binding site" evidence="9">
    <location>
        <position position="946"/>
    </location>
    <ligand>
        <name>ATP</name>
        <dbReference type="ChEBI" id="CHEBI:30616"/>
    </ligand>
</feature>
<dbReference type="InterPro" id="IPR029058">
    <property type="entry name" value="AB_hydrolase_fold"/>
</dbReference>
<evidence type="ECO:0000256" key="8">
    <source>
        <dbReference type="PIRSR" id="PIRSR630616-1"/>
    </source>
</evidence>
<keyword evidence="4" id="KW-0808">Transferase</keyword>
<evidence type="ECO:0000256" key="9">
    <source>
        <dbReference type="PIRSR" id="PIRSR630616-2"/>
    </source>
</evidence>
<dbReference type="FunFam" id="3.30.200.20:FF:000042">
    <property type="entry name" value="Aurora kinase A"/>
    <property type="match status" value="1"/>
</dbReference>
<dbReference type="Pfam" id="PF12697">
    <property type="entry name" value="Abhydrolase_6"/>
    <property type="match status" value="1"/>
</dbReference>
<organism evidence="14 15">
    <name type="scientific">Elliptochloris bilobata</name>
    <dbReference type="NCBI Taxonomy" id="381761"/>
    <lineage>
        <taxon>Eukaryota</taxon>
        <taxon>Viridiplantae</taxon>
        <taxon>Chlorophyta</taxon>
        <taxon>core chlorophytes</taxon>
        <taxon>Trebouxiophyceae</taxon>
        <taxon>Trebouxiophyceae incertae sedis</taxon>
        <taxon>Elliptochloris clade</taxon>
        <taxon>Elliptochloris</taxon>
    </lineage>
</organism>
<dbReference type="SUPFAM" id="SSF53474">
    <property type="entry name" value="alpha/beta-Hydrolases"/>
    <property type="match status" value="1"/>
</dbReference>
<dbReference type="InterPro" id="IPR000073">
    <property type="entry name" value="AB_hydrolase_1"/>
</dbReference>
<accession>A0AAW1QIK6</accession>
<feature type="region of interest" description="Disordered" evidence="12">
    <location>
        <begin position="1112"/>
        <end position="1133"/>
    </location>
</feature>
<feature type="region of interest" description="Disordered" evidence="12">
    <location>
        <begin position="1"/>
        <end position="35"/>
    </location>
</feature>
<feature type="binding site" evidence="9 11">
    <location>
        <position position="831"/>
    </location>
    <ligand>
        <name>ATP</name>
        <dbReference type="ChEBI" id="CHEBI:30616"/>
    </ligand>
</feature>
<keyword evidence="5 9" id="KW-0547">Nucleotide-binding</keyword>
<dbReference type="Gene3D" id="3.30.450.20">
    <property type="entry name" value="PAS domain"/>
    <property type="match status" value="1"/>
</dbReference>
<keyword evidence="6" id="KW-0418">Kinase</keyword>
<dbReference type="InterPro" id="IPR035965">
    <property type="entry name" value="PAS-like_dom_sf"/>
</dbReference>
<dbReference type="Gene3D" id="3.40.50.1820">
    <property type="entry name" value="alpha/beta hydrolase"/>
    <property type="match status" value="1"/>
</dbReference>
<feature type="cross-link" description="Glycyl lysine isopeptide (Lys-Gly) (interchain with G-Cter in SUMO2)" evidence="10">
    <location>
        <position position="930"/>
    </location>
</feature>
<evidence type="ECO:0000256" key="6">
    <source>
        <dbReference type="ARBA" id="ARBA00022777"/>
    </source>
</evidence>
<dbReference type="Pfam" id="PF00069">
    <property type="entry name" value="Pkinase"/>
    <property type="match status" value="1"/>
</dbReference>
<dbReference type="GO" id="GO:0005524">
    <property type="term" value="F:ATP binding"/>
    <property type="evidence" value="ECO:0007669"/>
    <property type="project" value="UniProtKB-UniRule"/>
</dbReference>
<keyword evidence="2" id="KW-0675">Receptor</keyword>
<sequence>MSISETAISQSVHAQAGEGAAQPEGIHLPPLESDEEEVQWVKTAVSRWLDEEWLPQSVHHDLGEAAGQAYVAARKQGSAEAGDVLLDMSRALLSFNYRDTFVNAFDVANKVIELKMLHSGHEVCCQSDDDRRRFERSLASHSKLRRLLTAPAAQAHFGWAYSTDNGAVLAYEEIPAPGLSEKDADTCLLVHGLLGSGRNWRTFSRRLVAEAYASSGRRWRVILVDQRCHGASTALPGFHPPHNLEAAGCDLARLVAHSLGGQAPAALVGHSLGGKAVLQYLREAGKGSHSFLAPQQAWVLDSPVGQAAPGARTGEADRVLDDLRCIKTPLPSRQGLYDVIADRGYSAGVLQWLGSNLTPARHRDGLVWTFDVGGAAAMLASYKRSDYWDVVDAPPQGAALHIVRADQSDRWPRQEWQRLEVAAQAQVAPAPEGQAAAGNSADAGEGRLFLHTLPAAGHWLHVDNPDGLRELMLPSFFATTKPEEARTSDDGGDAPLVATARPPCASPPKDAAFVVEDDAAADAAEALLACAAVVDLAVPGGALLHASRGLEQLVGFNIGSGSGSGSTKGGAGLGALLEQGPSSEALRIAAKSGVPGGAMVALLRHDSSRVSCIVSCLPSSAAARHEAAALVLRGMALADGIAPEAPFVRCSAGFAEVTGFSEADVRGRGCLCLAGPLSNGREGRALLRAHRSDRPHAARLLCYRRSGQPFWALIVSLPLGDAGAAPSNPHPNPTTAPPPPPPLHQAPPSAAAAAMAAAAAAAAAAAEAAAAPPKLPPAPPAPERLLIVVDVTAAALKRVGAYELGRMIGRGAFGTVCLGRRVDSGEVVAVKVIDASTFSSIAQIEAVQEELAVLSGLRHPYIIRLLDSILVASRFYFVMEYASGGSLVDFVHTRGGGRRLAEGETRRVFAQIIDAVDYCHRRRVIHRDLKPENILMDDACNVKVADFGLAGITTPFSGSLSAACGTPEFTAPEIIRGEEYEGASVDVWSLGVILYELATGRLPFRAATTAALFAAIAAGSFPPLGSGVSAPLRDLVRQMLVGRAAQRITIDGIRAHAWLAAGNAPDASASAAARRSRFSTLGPASLQLVVPGTEGAAPGVLLGDLGAARASRTGAAVRRHQAPIGAGRPSGRK</sequence>
<feature type="region of interest" description="Disordered" evidence="12">
    <location>
        <begin position="482"/>
        <end position="503"/>
    </location>
</feature>
<dbReference type="GO" id="GO:0009881">
    <property type="term" value="F:photoreceptor activity"/>
    <property type="evidence" value="ECO:0007669"/>
    <property type="project" value="UniProtKB-KW"/>
</dbReference>
<gene>
    <name evidence="14" type="ORF">WJX81_006836</name>
</gene>
<keyword evidence="2" id="KW-0157">Chromophore</keyword>
<evidence type="ECO:0000256" key="12">
    <source>
        <dbReference type="SAM" id="MobiDB-lite"/>
    </source>
</evidence>
<keyword evidence="1" id="KW-0723">Serine/threonine-protein kinase</keyword>
<feature type="binding site" evidence="9">
    <location>
        <begin position="932"/>
        <end position="933"/>
    </location>
    <ligand>
        <name>ATP</name>
        <dbReference type="ChEBI" id="CHEBI:30616"/>
    </ligand>
</feature>
<dbReference type="GO" id="GO:0004674">
    <property type="term" value="F:protein serine/threonine kinase activity"/>
    <property type="evidence" value="ECO:0007669"/>
    <property type="project" value="UniProtKB-KW"/>
</dbReference>
<evidence type="ECO:0000256" key="7">
    <source>
        <dbReference type="ARBA" id="ARBA00022840"/>
    </source>
</evidence>
<evidence type="ECO:0000313" key="14">
    <source>
        <dbReference type="EMBL" id="KAK9821307.1"/>
    </source>
</evidence>
<dbReference type="PROSITE" id="PS00107">
    <property type="entry name" value="PROTEIN_KINASE_ATP"/>
    <property type="match status" value="1"/>
</dbReference>
<dbReference type="Gene3D" id="1.10.510.10">
    <property type="entry name" value="Transferase(Phosphotransferase) domain 1"/>
    <property type="match status" value="1"/>
</dbReference>
<feature type="domain" description="Protein kinase" evidence="13">
    <location>
        <begin position="802"/>
        <end position="1059"/>
    </location>
</feature>
<dbReference type="SMART" id="SM00220">
    <property type="entry name" value="S_TKc"/>
    <property type="match status" value="1"/>
</dbReference>
<feature type="active site" description="Proton acceptor" evidence="8">
    <location>
        <position position="928"/>
    </location>
</feature>
<evidence type="ECO:0000256" key="5">
    <source>
        <dbReference type="ARBA" id="ARBA00022741"/>
    </source>
</evidence>
<dbReference type="Proteomes" id="UP001445335">
    <property type="component" value="Unassembled WGS sequence"/>
</dbReference>
<dbReference type="InterPro" id="IPR011009">
    <property type="entry name" value="Kinase-like_dom_sf"/>
</dbReference>
<feature type="compositionally biased region" description="Polar residues" evidence="12">
    <location>
        <begin position="1"/>
        <end position="13"/>
    </location>
</feature>
<dbReference type="Pfam" id="PF13426">
    <property type="entry name" value="PAS_9"/>
    <property type="match status" value="1"/>
</dbReference>
<keyword evidence="15" id="KW-1185">Reference proteome</keyword>
<dbReference type="InterPro" id="IPR030616">
    <property type="entry name" value="Aur-like"/>
</dbReference>
<dbReference type="PROSITE" id="PS50011">
    <property type="entry name" value="PROTEIN_KINASE_DOM"/>
    <property type="match status" value="1"/>
</dbReference>
<proteinExistence type="predicted"/>
<dbReference type="FunFam" id="1.10.510.10:FF:000571">
    <property type="entry name" value="Maternal embryonic leucine zipper kinase"/>
    <property type="match status" value="1"/>
</dbReference>
<feature type="binding site" evidence="9">
    <location>
        <begin position="880"/>
        <end position="882"/>
    </location>
    <ligand>
        <name>ATP</name>
        <dbReference type="ChEBI" id="CHEBI:30616"/>
    </ligand>
</feature>
<dbReference type="InterPro" id="IPR000719">
    <property type="entry name" value="Prot_kinase_dom"/>
</dbReference>
<keyword evidence="3" id="KW-0716">Sensory transduction</keyword>
<feature type="region of interest" description="Disordered" evidence="12">
    <location>
        <begin position="724"/>
        <end position="750"/>
    </location>
</feature>
<feature type="compositionally biased region" description="Low complexity" evidence="12">
    <location>
        <begin position="14"/>
        <end position="25"/>
    </location>
</feature>
<dbReference type="InterPro" id="IPR008271">
    <property type="entry name" value="Ser/Thr_kinase_AS"/>
</dbReference>
<evidence type="ECO:0000256" key="2">
    <source>
        <dbReference type="ARBA" id="ARBA00022543"/>
    </source>
</evidence>
<dbReference type="SUPFAM" id="SSF55785">
    <property type="entry name" value="PYP-like sensor domain (PAS domain)"/>
    <property type="match status" value="1"/>
</dbReference>
<keyword evidence="2" id="KW-0600">Photoreceptor protein</keyword>
<dbReference type="InterPro" id="IPR000014">
    <property type="entry name" value="PAS"/>
</dbReference>
<dbReference type="PROSITE" id="PS00108">
    <property type="entry name" value="PROTEIN_KINASE_ST"/>
    <property type="match status" value="1"/>
</dbReference>
<evidence type="ECO:0000256" key="1">
    <source>
        <dbReference type="ARBA" id="ARBA00022527"/>
    </source>
</evidence>
<dbReference type="AlphaFoldDB" id="A0AAW1QIK6"/>
<dbReference type="PANTHER" id="PTHR24350">
    <property type="entry name" value="SERINE/THREONINE-PROTEIN KINASE IAL-RELATED"/>
    <property type="match status" value="1"/>
</dbReference>
<evidence type="ECO:0000313" key="15">
    <source>
        <dbReference type="Proteomes" id="UP001445335"/>
    </source>
</evidence>
<reference evidence="14 15" key="1">
    <citation type="journal article" date="2024" name="Nat. Commun.">
        <title>Phylogenomics reveals the evolutionary origins of lichenization in chlorophyte algae.</title>
        <authorList>
            <person name="Puginier C."/>
            <person name="Libourel C."/>
            <person name="Otte J."/>
            <person name="Skaloud P."/>
            <person name="Haon M."/>
            <person name="Grisel S."/>
            <person name="Petersen M."/>
            <person name="Berrin J.G."/>
            <person name="Delaux P.M."/>
            <person name="Dal Grande F."/>
            <person name="Keller J."/>
        </authorList>
    </citation>
    <scope>NUCLEOTIDE SEQUENCE [LARGE SCALE GENOMIC DNA]</scope>
    <source>
        <strain evidence="14 15">SAG 245.80</strain>
    </source>
</reference>
<evidence type="ECO:0000256" key="10">
    <source>
        <dbReference type="PIRSR" id="PIRSR630616-3"/>
    </source>
</evidence>
<evidence type="ECO:0000259" key="13">
    <source>
        <dbReference type="PROSITE" id="PS50011"/>
    </source>
</evidence>
<dbReference type="InterPro" id="IPR017441">
    <property type="entry name" value="Protein_kinase_ATP_BS"/>
</dbReference>
<protein>
    <recommendedName>
        <fullName evidence="13">Protein kinase domain-containing protein</fullName>
    </recommendedName>
</protein>
<evidence type="ECO:0000256" key="11">
    <source>
        <dbReference type="PROSITE-ProRule" id="PRU10141"/>
    </source>
</evidence>
<name>A0AAW1QIK6_9CHLO</name>
<dbReference type="SUPFAM" id="SSF56112">
    <property type="entry name" value="Protein kinase-like (PK-like)"/>
    <property type="match status" value="1"/>
</dbReference>
<evidence type="ECO:0000256" key="3">
    <source>
        <dbReference type="ARBA" id="ARBA00022606"/>
    </source>
</evidence>
<comment type="caution">
    <text evidence="14">The sequence shown here is derived from an EMBL/GenBank/DDBJ whole genome shotgun (WGS) entry which is preliminary data.</text>
</comment>